<reference evidence="3 4" key="1">
    <citation type="journal article" date="2023" name="Commun. Biol.">
        <title>Genome analysis of Parmales, the sister group of diatoms, reveals the evolutionary specialization of diatoms from phago-mixotrophs to photoautotrophs.</title>
        <authorList>
            <person name="Ban H."/>
            <person name="Sato S."/>
            <person name="Yoshikawa S."/>
            <person name="Yamada K."/>
            <person name="Nakamura Y."/>
            <person name="Ichinomiya M."/>
            <person name="Sato N."/>
            <person name="Blanc-Mathieu R."/>
            <person name="Endo H."/>
            <person name="Kuwata A."/>
            <person name="Ogata H."/>
        </authorList>
    </citation>
    <scope>NUCLEOTIDE SEQUENCE [LARGE SCALE GENOMIC DNA]</scope>
</reference>
<dbReference type="InterPro" id="IPR003750">
    <property type="entry name" value="Put_MeTrfase-C9orf114-like"/>
</dbReference>
<evidence type="ECO:0008006" key="5">
    <source>
        <dbReference type="Google" id="ProtNLM"/>
    </source>
</evidence>
<dbReference type="Gene3D" id="3.40.1280.10">
    <property type="match status" value="1"/>
</dbReference>
<feature type="region of interest" description="Disordered" evidence="2">
    <location>
        <begin position="150"/>
        <end position="170"/>
    </location>
</feature>
<dbReference type="InterPro" id="IPR012340">
    <property type="entry name" value="NA-bd_OB-fold"/>
</dbReference>
<name>A0ABQ6MP95_9STRA</name>
<dbReference type="CDD" id="cd18086">
    <property type="entry name" value="HsC9orf114-like"/>
    <property type="match status" value="1"/>
</dbReference>
<comment type="similarity">
    <text evidence="1">Belongs to the class IV-like SAM-binding methyltransferase superfamily.</text>
</comment>
<gene>
    <name evidence="3" type="ORF">TeGR_g8286</name>
</gene>
<dbReference type="Gene3D" id="2.40.50.140">
    <property type="entry name" value="Nucleic acid-binding proteins"/>
    <property type="match status" value="1"/>
</dbReference>
<evidence type="ECO:0000313" key="3">
    <source>
        <dbReference type="EMBL" id="GMI30075.1"/>
    </source>
</evidence>
<feature type="region of interest" description="Disordered" evidence="2">
    <location>
        <begin position="434"/>
        <end position="473"/>
    </location>
</feature>
<accession>A0ABQ6MP95</accession>
<dbReference type="SUPFAM" id="SSF50249">
    <property type="entry name" value="Nucleic acid-binding proteins"/>
    <property type="match status" value="1"/>
</dbReference>
<dbReference type="PANTHER" id="PTHR12150:SF13">
    <property type="entry name" value="METHYLTRANSFERASE C9ORF114-RELATED"/>
    <property type="match status" value="1"/>
</dbReference>
<dbReference type="PANTHER" id="PTHR12150">
    <property type="entry name" value="CLASS IV SAM-BINDING METHYLTRANSFERASE-RELATED"/>
    <property type="match status" value="1"/>
</dbReference>
<evidence type="ECO:0000256" key="1">
    <source>
        <dbReference type="ARBA" id="ARBA00009841"/>
    </source>
</evidence>
<dbReference type="Proteomes" id="UP001165060">
    <property type="component" value="Unassembled WGS sequence"/>
</dbReference>
<dbReference type="EMBL" id="BRYB01000440">
    <property type="protein sequence ID" value="GMI30075.1"/>
    <property type="molecule type" value="Genomic_DNA"/>
</dbReference>
<feature type="compositionally biased region" description="Low complexity" evidence="2">
    <location>
        <begin position="10"/>
        <end position="23"/>
    </location>
</feature>
<feature type="compositionally biased region" description="Acidic residues" evidence="2">
    <location>
        <begin position="457"/>
        <end position="473"/>
    </location>
</feature>
<dbReference type="SUPFAM" id="SSF75217">
    <property type="entry name" value="alpha/beta knot"/>
    <property type="match status" value="1"/>
</dbReference>
<organism evidence="3 4">
    <name type="scientific">Tetraparma gracilis</name>
    <dbReference type="NCBI Taxonomy" id="2962635"/>
    <lineage>
        <taxon>Eukaryota</taxon>
        <taxon>Sar</taxon>
        <taxon>Stramenopiles</taxon>
        <taxon>Ochrophyta</taxon>
        <taxon>Bolidophyceae</taxon>
        <taxon>Parmales</taxon>
        <taxon>Triparmaceae</taxon>
        <taxon>Tetraparma</taxon>
    </lineage>
</organism>
<feature type="compositionally biased region" description="Basic and acidic residues" evidence="2">
    <location>
        <begin position="442"/>
        <end position="451"/>
    </location>
</feature>
<evidence type="ECO:0000313" key="4">
    <source>
        <dbReference type="Proteomes" id="UP001165060"/>
    </source>
</evidence>
<proteinExistence type="inferred from homology"/>
<comment type="caution">
    <text evidence="3">The sequence shown here is derived from an EMBL/GenBank/DDBJ whole genome shotgun (WGS) entry which is preliminary data.</text>
</comment>
<evidence type="ECO:0000256" key="2">
    <source>
        <dbReference type="SAM" id="MobiDB-lite"/>
    </source>
</evidence>
<protein>
    <recommendedName>
        <fullName evidence="5">RNA methyltransferase</fullName>
    </recommendedName>
</protein>
<sequence length="473" mass="50250">MSTELDSSTAGRSKASSRSLASSTKRKRVTDAGASRSLNGSGKNSRSNSAGTRTTFFKRGGGGAADADGGREGKSSLGRGRPQGEHYERKPITLKGLGVKRYDTVSVALPASAVGSAQTKEIKSYLAGQVARALALFAVDEVVVYDDDPPAAPAPAAAGAPPEDTSSNASRNPLQFLTRLLEYADTPAYLKRELFGNHFDLQFASLMPVPDAGHHPRKGDACKYREGATLSEKEGSEGKFQSTLVNCGCKTPVSVPMVIPAGTRVTVKIGSYKAVKCEERGALVLRGEAVSSDEPREVDGRFWGYKVRGVRGGVKKVMETGPWEGGYDLKIGVVEDGGDEIRKVLGKKGEDGGMGGLPKYSHALLVFGGARGGLAQAIDDDEDFAGVGGEGAVREVFDVVVGSAPEFRGSRNVRVEEALVSVLGQMRGAFVKNTRALKGKRREAEKEKEPEVPVTFSDEELSSEEEEDEEEKE</sequence>
<feature type="region of interest" description="Disordered" evidence="2">
    <location>
        <begin position="1"/>
        <end position="92"/>
    </location>
</feature>
<dbReference type="InterPro" id="IPR029028">
    <property type="entry name" value="Alpha/beta_knot_MTases"/>
</dbReference>
<feature type="compositionally biased region" description="Basic and acidic residues" evidence="2">
    <location>
        <begin position="82"/>
        <end position="91"/>
    </location>
</feature>
<feature type="compositionally biased region" description="Polar residues" evidence="2">
    <location>
        <begin position="36"/>
        <end position="49"/>
    </location>
</feature>
<dbReference type="InterPro" id="IPR029026">
    <property type="entry name" value="tRNA_m1G_MTases_N"/>
</dbReference>
<keyword evidence="4" id="KW-1185">Reference proteome</keyword>
<dbReference type="Pfam" id="PF02598">
    <property type="entry name" value="Methyltrn_RNA_3"/>
    <property type="match status" value="1"/>
</dbReference>